<evidence type="ECO:0000313" key="1">
    <source>
        <dbReference type="EMBL" id="TMS57325.1"/>
    </source>
</evidence>
<organism evidence="1 2">
    <name type="scientific">Imbroritus primus</name>
    <dbReference type="NCBI Taxonomy" id="3058603"/>
    <lineage>
        <taxon>Bacteria</taxon>
        <taxon>Pseudomonadati</taxon>
        <taxon>Pseudomonadota</taxon>
        <taxon>Betaproteobacteria</taxon>
        <taxon>Burkholderiales</taxon>
        <taxon>Burkholderiaceae</taxon>
        <taxon>Imbroritus</taxon>
    </lineage>
</organism>
<accession>A0ACD3SME2</accession>
<reference evidence="1" key="1">
    <citation type="submission" date="2019-05" db="EMBL/GenBank/DDBJ databases">
        <title>Revised genome assembly of Burkholderiaceae (previously Ralstonia) sp. PBA.</title>
        <authorList>
            <person name="Gan H.M."/>
        </authorList>
    </citation>
    <scope>NUCLEOTIDE SEQUENCE</scope>
    <source>
        <strain evidence="1">PBA</strain>
    </source>
</reference>
<dbReference type="EMBL" id="AKCV02000025">
    <property type="protein sequence ID" value="TMS57325.1"/>
    <property type="molecule type" value="Genomic_DNA"/>
</dbReference>
<proteinExistence type="predicted"/>
<keyword evidence="2" id="KW-1185">Reference proteome</keyword>
<comment type="caution">
    <text evidence="1">The sequence shown here is derived from an EMBL/GenBank/DDBJ whole genome shotgun (WGS) entry which is preliminary data.</text>
</comment>
<sequence length="309" mass="33481">MPHALFLAALTLGALYLPVPLYLFSLALFGLPHVIWEMAFLRSRYGARWPATWWRALWLVLLAQAVLRTAVWYGVYPAALSAITDLLALLLLGAIVLLAPRGTRWRARLAGAALAGMMFGLLEQGEILGALLILALLHNLTPLALAWDLARDHRQARRLAWTISALFTLPLLIAVSGWQGSTALLLDSHGSLLDGQLPAAWSGAFRPALLSAVVLAQCLHYYCVIALLPQAERQRTSDPILPAPLRGMALAAAGLLAIYFVVDYQGARALYAVAAGAHAWLEWPVLLMALLGPAMHRPASSPDARWSAS</sequence>
<dbReference type="Proteomes" id="UP000004277">
    <property type="component" value="Unassembled WGS sequence"/>
</dbReference>
<gene>
    <name evidence="1" type="ORF">MW7_014705</name>
</gene>
<evidence type="ECO:0000313" key="2">
    <source>
        <dbReference type="Proteomes" id="UP000004277"/>
    </source>
</evidence>
<name>A0ACD3SME2_9BURK</name>
<protein>
    <submittedName>
        <fullName evidence="1">Uncharacterized protein</fullName>
    </submittedName>
</protein>